<keyword evidence="2" id="KW-1185">Reference proteome</keyword>
<geneLocation type="plasmid" evidence="1 2">
    <name>pHsw1</name>
</geneLocation>
<gene>
    <name evidence="1" type="ORF">Hsw_PA0025</name>
</gene>
<sequence>MPVQGLVQATRLNEALVSVFKHQAIDLVVIGAHGHSATEHFSLRLQHRAAGPLRNERAGGSSPSAGIMQFAQQVPAD</sequence>
<reference evidence="1 2" key="1">
    <citation type="submission" date="2014-01" db="EMBL/GenBank/DDBJ databases">
        <title>Complete sequence of plasmid1 of ionizing-radiation resistance bacterium Hymenobacter swuensis DY53.</title>
        <authorList>
            <person name="Jung J.-H."/>
            <person name="Jeong S.-W."/>
            <person name="Joe M.-H."/>
            <person name="Cho y.-j."/>
            <person name="Kim M.-K."/>
            <person name="Lim S.-Y."/>
        </authorList>
    </citation>
    <scope>NUCLEOTIDE SEQUENCE [LARGE SCALE GENOMIC DNA]</scope>
    <source>
        <strain evidence="1 2">DY53</strain>
        <plasmid evidence="1 2">pHsw1</plasmid>
    </source>
</reference>
<dbReference type="AlphaFoldDB" id="W8ERZ7"/>
<dbReference type="PATRIC" id="fig|1227739.3.peg.61"/>
<evidence type="ECO:0000313" key="1">
    <source>
        <dbReference type="EMBL" id="AHJ95358.1"/>
    </source>
</evidence>
<evidence type="ECO:0008006" key="3">
    <source>
        <dbReference type="Google" id="ProtNLM"/>
    </source>
</evidence>
<evidence type="ECO:0000313" key="2">
    <source>
        <dbReference type="Proteomes" id="UP000019423"/>
    </source>
</evidence>
<keyword evidence="1" id="KW-0614">Plasmid</keyword>
<name>W8ERZ7_9BACT</name>
<protein>
    <recommendedName>
        <fullName evidence="3">UspA domain-containing protein</fullName>
    </recommendedName>
</protein>
<accession>W8ERZ7</accession>
<proteinExistence type="predicted"/>
<dbReference type="EMBL" id="CP007144">
    <property type="protein sequence ID" value="AHJ95358.1"/>
    <property type="molecule type" value="Genomic_DNA"/>
</dbReference>
<dbReference type="HOGENOM" id="CLU_2633290_0_0_10"/>
<dbReference type="KEGG" id="hsw:Hsw_PA0025"/>
<organism evidence="1 2">
    <name type="scientific">Hymenobacter swuensis DY53</name>
    <dbReference type="NCBI Taxonomy" id="1227739"/>
    <lineage>
        <taxon>Bacteria</taxon>
        <taxon>Pseudomonadati</taxon>
        <taxon>Bacteroidota</taxon>
        <taxon>Cytophagia</taxon>
        <taxon>Cytophagales</taxon>
        <taxon>Hymenobacteraceae</taxon>
        <taxon>Hymenobacter</taxon>
    </lineage>
</organism>
<dbReference type="Proteomes" id="UP000019423">
    <property type="component" value="Plasmid pHsw1"/>
</dbReference>